<evidence type="ECO:0000256" key="3">
    <source>
        <dbReference type="ARBA" id="ARBA00022989"/>
    </source>
</evidence>
<reference evidence="8" key="1">
    <citation type="journal article" date="2020" name="Stud. Mycol.">
        <title>101 Dothideomycetes genomes: A test case for predicting lifestyles and emergence of pathogens.</title>
        <authorList>
            <person name="Haridas S."/>
            <person name="Albert R."/>
            <person name="Binder M."/>
            <person name="Bloem J."/>
            <person name="LaButti K."/>
            <person name="Salamov A."/>
            <person name="Andreopoulos B."/>
            <person name="Baker S."/>
            <person name="Barry K."/>
            <person name="Bills G."/>
            <person name="Bluhm B."/>
            <person name="Cannon C."/>
            <person name="Castanera R."/>
            <person name="Culley D."/>
            <person name="Daum C."/>
            <person name="Ezra D."/>
            <person name="Gonzalez J."/>
            <person name="Henrissat B."/>
            <person name="Kuo A."/>
            <person name="Liang C."/>
            <person name="Lipzen A."/>
            <person name="Lutzoni F."/>
            <person name="Magnuson J."/>
            <person name="Mondo S."/>
            <person name="Nolan M."/>
            <person name="Ohm R."/>
            <person name="Pangilinan J."/>
            <person name="Park H.-J."/>
            <person name="Ramirez L."/>
            <person name="Alfaro M."/>
            <person name="Sun H."/>
            <person name="Tritt A."/>
            <person name="Yoshinaga Y."/>
            <person name="Zwiers L.-H."/>
            <person name="Turgeon B."/>
            <person name="Goodwin S."/>
            <person name="Spatafora J."/>
            <person name="Crous P."/>
            <person name="Grigoriev I."/>
        </authorList>
    </citation>
    <scope>NUCLEOTIDE SEQUENCE [LARGE SCALE GENOMIC DNA]</scope>
    <source>
        <strain evidence="8">CBS 304.66</strain>
    </source>
</reference>
<dbReference type="Proteomes" id="UP000800093">
    <property type="component" value="Unassembled WGS sequence"/>
</dbReference>
<comment type="subcellular location">
    <subcellularLocation>
        <location evidence="1">Membrane</location>
        <topology evidence="1">Single-pass membrane protein</topology>
    </subcellularLocation>
</comment>
<accession>A0A9P4K4A3</accession>
<feature type="compositionally biased region" description="Low complexity" evidence="5">
    <location>
        <begin position="211"/>
        <end position="222"/>
    </location>
</feature>
<evidence type="ECO:0000256" key="6">
    <source>
        <dbReference type="SAM" id="Phobius"/>
    </source>
</evidence>
<keyword evidence="4 6" id="KW-0472">Membrane</keyword>
<evidence type="ECO:0000256" key="1">
    <source>
        <dbReference type="ARBA" id="ARBA00004167"/>
    </source>
</evidence>
<evidence type="ECO:0000256" key="2">
    <source>
        <dbReference type="ARBA" id="ARBA00022692"/>
    </source>
</evidence>
<comment type="caution">
    <text evidence="7">The sequence shown here is derived from an EMBL/GenBank/DDBJ whole genome shotgun (WGS) entry which is preliminary data.</text>
</comment>
<dbReference type="GO" id="GO:0016020">
    <property type="term" value="C:membrane"/>
    <property type="evidence" value="ECO:0007669"/>
    <property type="project" value="UniProtKB-SubCell"/>
</dbReference>
<feature type="compositionally biased region" description="Polar residues" evidence="5">
    <location>
        <begin position="257"/>
        <end position="270"/>
    </location>
</feature>
<dbReference type="GO" id="GO:0071944">
    <property type="term" value="C:cell periphery"/>
    <property type="evidence" value="ECO:0007669"/>
    <property type="project" value="UniProtKB-ARBA"/>
</dbReference>
<sequence>MKIAPIIAFVFPTITAGTYHVYLDRRQEFTDAAGSSVLSVLATAIPPETISYAIANPTGFQSELVSSLLAGETPQWYLDLPSDVKIYLATAAVGTGGTTSTSLASSAVNTAPITSPPTSPSATSTGTASSAVSEQTPDSSSNGLSTGAKIGIGIGVPVFALIIGASVGFFLLGRRRSRRNDQSANAQNPPAAGPPGQTEYKGPDFPQAPVQYNWPAQQYPQQNPQPPHYPQYSELGTTANTHEMQGNPYQGYKPDMQGTQNPANVQYYSS</sequence>
<feature type="compositionally biased region" description="Polar residues" evidence="5">
    <location>
        <begin position="234"/>
        <end position="248"/>
    </location>
</feature>
<evidence type="ECO:0000256" key="5">
    <source>
        <dbReference type="SAM" id="MobiDB-lite"/>
    </source>
</evidence>
<evidence type="ECO:0008006" key="9">
    <source>
        <dbReference type="Google" id="ProtNLM"/>
    </source>
</evidence>
<dbReference type="InterPro" id="IPR051694">
    <property type="entry name" value="Immunoregulatory_rcpt-like"/>
</dbReference>
<feature type="compositionally biased region" description="Polar residues" evidence="5">
    <location>
        <begin position="132"/>
        <end position="143"/>
    </location>
</feature>
<evidence type="ECO:0000313" key="8">
    <source>
        <dbReference type="Proteomes" id="UP000800093"/>
    </source>
</evidence>
<feature type="compositionally biased region" description="Low complexity" evidence="5">
    <location>
        <begin position="120"/>
        <end position="131"/>
    </location>
</feature>
<dbReference type="PANTHER" id="PTHR15549">
    <property type="entry name" value="PAIRED IMMUNOGLOBULIN-LIKE TYPE 2 RECEPTOR"/>
    <property type="match status" value="1"/>
</dbReference>
<dbReference type="PANTHER" id="PTHR15549:SF30">
    <property type="entry name" value="MID2 DOMAIN-CONTAINING PROTEIN"/>
    <property type="match status" value="1"/>
</dbReference>
<feature type="region of interest" description="Disordered" evidence="5">
    <location>
        <begin position="180"/>
        <end position="270"/>
    </location>
</feature>
<proteinExistence type="predicted"/>
<evidence type="ECO:0000256" key="4">
    <source>
        <dbReference type="ARBA" id="ARBA00023136"/>
    </source>
</evidence>
<feature type="transmembrane region" description="Helical" evidence="6">
    <location>
        <begin position="150"/>
        <end position="172"/>
    </location>
</feature>
<keyword evidence="3 6" id="KW-1133">Transmembrane helix</keyword>
<organism evidence="7 8">
    <name type="scientific">Lojkania enalia</name>
    <dbReference type="NCBI Taxonomy" id="147567"/>
    <lineage>
        <taxon>Eukaryota</taxon>
        <taxon>Fungi</taxon>
        <taxon>Dikarya</taxon>
        <taxon>Ascomycota</taxon>
        <taxon>Pezizomycotina</taxon>
        <taxon>Dothideomycetes</taxon>
        <taxon>Pleosporomycetidae</taxon>
        <taxon>Pleosporales</taxon>
        <taxon>Pleosporales incertae sedis</taxon>
        <taxon>Lojkania</taxon>
    </lineage>
</organism>
<feature type="compositionally biased region" description="Low complexity" evidence="5">
    <location>
        <begin position="184"/>
        <end position="197"/>
    </location>
</feature>
<dbReference type="OrthoDB" id="5419608at2759"/>
<keyword evidence="2 6" id="KW-0812">Transmembrane</keyword>
<keyword evidence="8" id="KW-1185">Reference proteome</keyword>
<protein>
    <recommendedName>
        <fullName evidence="9">Mid2 domain-containing protein</fullName>
    </recommendedName>
</protein>
<dbReference type="AlphaFoldDB" id="A0A9P4K4A3"/>
<gene>
    <name evidence="7" type="ORF">CC78DRAFT_337837</name>
</gene>
<evidence type="ECO:0000313" key="7">
    <source>
        <dbReference type="EMBL" id="KAF2261826.1"/>
    </source>
</evidence>
<feature type="region of interest" description="Disordered" evidence="5">
    <location>
        <begin position="109"/>
        <end position="143"/>
    </location>
</feature>
<dbReference type="EMBL" id="ML986649">
    <property type="protein sequence ID" value="KAF2261826.1"/>
    <property type="molecule type" value="Genomic_DNA"/>
</dbReference>
<name>A0A9P4K4A3_9PLEO</name>